<dbReference type="InterPro" id="IPR050210">
    <property type="entry name" value="tRNA_Adenine-N(6)_MTase"/>
</dbReference>
<keyword evidence="2" id="KW-0489">Methyltransferase</keyword>
<gene>
    <name evidence="2" type="primary">yfiC</name>
    <name evidence="2" type="ORF">WY13_02427</name>
</gene>
<dbReference type="GO" id="GO:0032259">
    <property type="term" value="P:methylation"/>
    <property type="evidence" value="ECO:0007669"/>
    <property type="project" value="UniProtKB-KW"/>
</dbReference>
<protein>
    <submittedName>
        <fullName evidence="2">tRNA1(Val) (Adenine(37)-N6)-methyltransferase</fullName>
        <ecNumber evidence="2">2.1.1.223</ecNumber>
    </submittedName>
</protein>
<evidence type="ECO:0000259" key="1">
    <source>
        <dbReference type="Pfam" id="PF13847"/>
    </source>
</evidence>
<dbReference type="RefSeq" id="WP_082848481.1">
    <property type="nucleotide sequence ID" value="NZ_LITT01000024.1"/>
</dbReference>
<dbReference type="SUPFAM" id="SSF53335">
    <property type="entry name" value="S-adenosyl-L-methionine-dependent methyltransferases"/>
    <property type="match status" value="1"/>
</dbReference>
<dbReference type="Gene3D" id="3.40.50.150">
    <property type="entry name" value="Vaccinia Virus protein VP39"/>
    <property type="match status" value="1"/>
</dbReference>
<reference evidence="2 3" key="1">
    <citation type="journal article" date="2015" name="Biotechnol. Bioeng.">
        <title>Genome sequence and phenotypic characterization of Caulobacter segnis.</title>
        <authorList>
            <person name="Patel S."/>
            <person name="Fletcher B."/>
            <person name="Scott D.C."/>
            <person name="Ely B."/>
        </authorList>
    </citation>
    <scope>NUCLEOTIDE SEQUENCE [LARGE SCALE GENOMIC DNA]</scope>
    <source>
        <strain evidence="2 3">ERI-2</strain>
    </source>
</reference>
<feature type="domain" description="Methyltransferase" evidence="1">
    <location>
        <begin position="44"/>
        <end position="173"/>
    </location>
</feature>
<evidence type="ECO:0000313" key="2">
    <source>
        <dbReference type="EMBL" id="OAA86438.1"/>
    </source>
</evidence>
<dbReference type="GO" id="GO:0008168">
    <property type="term" value="F:methyltransferase activity"/>
    <property type="evidence" value="ECO:0007669"/>
    <property type="project" value="UniProtKB-KW"/>
</dbReference>
<dbReference type="CDD" id="cd02440">
    <property type="entry name" value="AdoMet_MTases"/>
    <property type="match status" value="1"/>
</dbReference>
<dbReference type="EC" id="2.1.1.223" evidence="2"/>
<evidence type="ECO:0000313" key="3">
    <source>
        <dbReference type="Proteomes" id="UP000077407"/>
    </source>
</evidence>
<dbReference type="InterPro" id="IPR029063">
    <property type="entry name" value="SAM-dependent_MTases_sf"/>
</dbReference>
<dbReference type="EMBL" id="LITT01000024">
    <property type="protein sequence ID" value="OAA86438.1"/>
    <property type="molecule type" value="Genomic_DNA"/>
</dbReference>
<dbReference type="InterPro" id="IPR025714">
    <property type="entry name" value="Methyltranfer_dom"/>
</dbReference>
<accession>A0A162L9N2</accession>
<dbReference type="PATRIC" id="fig|1538.10.peg.2803"/>
<keyword evidence="2" id="KW-0808">Transferase</keyword>
<sequence length="250" mass="28607">MKLKLVRSDETLDDLQINGICIIQKKNSFRFGVDAVLLANFAKIKSKMNIIDLCSGTGIVPFIIAGKTKAEHIIGMEIQKDMVDMATRSVIFNGMEKRVEFIHRDLVDFEFLKKLPKADVITVNPPYKLKNSGITNAQYENAISRHEICCTLEDVIKAVKILLKDNGKLYMIHRPDRLVDIMYTMRKYNIEPKLMTMVQPCANKAPNMVLIEGQNNGKPFLKWEAPICVHKLDGSYTDEIDRIYGRCLRR</sequence>
<dbReference type="AlphaFoldDB" id="A0A162L9N2"/>
<organism evidence="2 3">
    <name type="scientific">Clostridium ljungdahlii</name>
    <dbReference type="NCBI Taxonomy" id="1538"/>
    <lineage>
        <taxon>Bacteria</taxon>
        <taxon>Bacillati</taxon>
        <taxon>Bacillota</taxon>
        <taxon>Clostridia</taxon>
        <taxon>Eubacteriales</taxon>
        <taxon>Clostridiaceae</taxon>
        <taxon>Clostridium</taxon>
    </lineage>
</organism>
<dbReference type="Pfam" id="PF13847">
    <property type="entry name" value="Methyltransf_31"/>
    <property type="match status" value="1"/>
</dbReference>
<comment type="caution">
    <text evidence="2">The sequence shown here is derived from an EMBL/GenBank/DDBJ whole genome shotgun (WGS) entry which is preliminary data.</text>
</comment>
<name>A0A162L9N2_9CLOT</name>
<dbReference type="PANTHER" id="PTHR47739">
    <property type="entry name" value="TRNA1(VAL) (ADENINE(37)-N6)-METHYLTRANSFERASE"/>
    <property type="match status" value="1"/>
</dbReference>
<dbReference type="Proteomes" id="UP000077407">
    <property type="component" value="Unassembled WGS sequence"/>
</dbReference>
<dbReference type="PANTHER" id="PTHR47739:SF1">
    <property type="entry name" value="TRNA1(VAL) (ADENINE(37)-N6)-METHYLTRANSFERASE"/>
    <property type="match status" value="1"/>
</dbReference>
<proteinExistence type="predicted"/>
<dbReference type="OrthoDB" id="9777257at2"/>